<sequence length="340" mass="35023">MKFVYLAVAGALLLGACGAGEQSTVPKEVLRFQSASPPTAYLGESYRYDIVVTGGVTPYQVRLRGGKLPAGLRLDGTTISGTPTEKGRFEFTLSVTDASLSSQVQALSISAEERPPATLSLSLPSAEVSSETRIPLRLANPRLVQSARATWKVPEGFRIIRVQPGSGKPLMLWAVKDGTLTLDMGFTEAPKDRADVAFITVRPDKPGRLRGSSIEFQVRDIDGKVLGEQGNPMGTQPAQPAPGTPGAAPGTPAPATSPTGTPATAPTTAPATPSTAPATPATAPATPPPPSDETPPPPSGDETPPPTDPAPADPESTDEAPTGPAPENPPPPTNPENSTP</sequence>
<feature type="region of interest" description="Disordered" evidence="1">
    <location>
        <begin position="225"/>
        <end position="340"/>
    </location>
</feature>
<dbReference type="EMBL" id="JACHHG010000001">
    <property type="protein sequence ID" value="MBB6096770.1"/>
    <property type="molecule type" value="Genomic_DNA"/>
</dbReference>
<accession>A0A841HX44</accession>
<feature type="compositionally biased region" description="Pro residues" evidence="1">
    <location>
        <begin position="285"/>
        <end position="312"/>
    </location>
</feature>
<keyword evidence="4" id="KW-1185">Reference proteome</keyword>
<protein>
    <submittedName>
        <fullName evidence="3">Uncharacterized protein</fullName>
    </submittedName>
</protein>
<proteinExistence type="predicted"/>
<keyword evidence="2" id="KW-0732">Signal</keyword>
<comment type="caution">
    <text evidence="3">The sequence shown here is derived from an EMBL/GenBank/DDBJ whole genome shotgun (WGS) entry which is preliminary data.</text>
</comment>
<feature type="signal peptide" evidence="2">
    <location>
        <begin position="1"/>
        <end position="21"/>
    </location>
</feature>
<dbReference type="Pfam" id="PF05345">
    <property type="entry name" value="He_PIG"/>
    <property type="match status" value="1"/>
</dbReference>
<dbReference type="Gene3D" id="2.60.40.10">
    <property type="entry name" value="Immunoglobulins"/>
    <property type="match status" value="1"/>
</dbReference>
<name>A0A841HX44_9DEIO</name>
<feature type="chain" id="PRO_5032884336" evidence="2">
    <location>
        <begin position="22"/>
        <end position="340"/>
    </location>
</feature>
<dbReference type="PROSITE" id="PS51257">
    <property type="entry name" value="PROKAR_LIPOPROTEIN"/>
    <property type="match status" value="1"/>
</dbReference>
<dbReference type="AlphaFoldDB" id="A0A841HX44"/>
<gene>
    <name evidence="3" type="ORF">HNR42_000182</name>
</gene>
<feature type="compositionally biased region" description="Low complexity" evidence="1">
    <location>
        <begin position="244"/>
        <end position="284"/>
    </location>
</feature>
<evidence type="ECO:0000256" key="2">
    <source>
        <dbReference type="SAM" id="SignalP"/>
    </source>
</evidence>
<reference evidence="3 4" key="1">
    <citation type="submission" date="2020-08" db="EMBL/GenBank/DDBJ databases">
        <title>Genomic Encyclopedia of Type Strains, Phase IV (KMG-IV): sequencing the most valuable type-strain genomes for metagenomic binning, comparative biology and taxonomic classification.</title>
        <authorList>
            <person name="Goeker M."/>
        </authorList>
    </citation>
    <scope>NUCLEOTIDE SEQUENCE [LARGE SCALE GENOMIC DNA]</scope>
    <source>
        <strain evidence="3 4">DSM 21458</strain>
    </source>
</reference>
<dbReference type="RefSeq" id="WP_183983559.1">
    <property type="nucleotide sequence ID" value="NZ_JACHHG010000001.1"/>
</dbReference>
<dbReference type="InterPro" id="IPR013783">
    <property type="entry name" value="Ig-like_fold"/>
</dbReference>
<evidence type="ECO:0000313" key="3">
    <source>
        <dbReference type="EMBL" id="MBB6096770.1"/>
    </source>
</evidence>
<dbReference type="InterPro" id="IPR015919">
    <property type="entry name" value="Cadherin-like_sf"/>
</dbReference>
<feature type="compositionally biased region" description="Pro residues" evidence="1">
    <location>
        <begin position="323"/>
        <end position="334"/>
    </location>
</feature>
<dbReference type="GO" id="GO:0016020">
    <property type="term" value="C:membrane"/>
    <property type="evidence" value="ECO:0007669"/>
    <property type="project" value="InterPro"/>
</dbReference>
<dbReference type="SUPFAM" id="SSF49313">
    <property type="entry name" value="Cadherin-like"/>
    <property type="match status" value="1"/>
</dbReference>
<dbReference type="GO" id="GO:0005509">
    <property type="term" value="F:calcium ion binding"/>
    <property type="evidence" value="ECO:0007669"/>
    <property type="project" value="InterPro"/>
</dbReference>
<evidence type="ECO:0000256" key="1">
    <source>
        <dbReference type="SAM" id="MobiDB-lite"/>
    </source>
</evidence>
<dbReference type="Proteomes" id="UP000569951">
    <property type="component" value="Unassembled WGS sequence"/>
</dbReference>
<evidence type="ECO:0000313" key="4">
    <source>
        <dbReference type="Proteomes" id="UP000569951"/>
    </source>
</evidence>
<organism evidence="3 4">
    <name type="scientific">Deinobacterium chartae</name>
    <dbReference type="NCBI Taxonomy" id="521158"/>
    <lineage>
        <taxon>Bacteria</taxon>
        <taxon>Thermotogati</taxon>
        <taxon>Deinococcota</taxon>
        <taxon>Deinococci</taxon>
        <taxon>Deinococcales</taxon>
        <taxon>Deinococcaceae</taxon>
        <taxon>Deinobacterium</taxon>
    </lineage>
</organism>